<evidence type="ECO:0000313" key="14">
    <source>
        <dbReference type="EMBL" id="KAK1344471.1"/>
    </source>
</evidence>
<dbReference type="InterPro" id="IPR045133">
    <property type="entry name" value="IRE1/2-like"/>
</dbReference>
<keyword evidence="9" id="KW-1133">Transmembrane helix</keyword>
<feature type="region of interest" description="Disordered" evidence="11">
    <location>
        <begin position="904"/>
        <end position="931"/>
    </location>
</feature>
<evidence type="ECO:0000256" key="8">
    <source>
        <dbReference type="ARBA" id="ARBA00022840"/>
    </source>
</evidence>
<dbReference type="Proteomes" id="UP001177744">
    <property type="component" value="Unassembled WGS sequence"/>
</dbReference>
<keyword evidence="5" id="KW-0812">Transmembrane</keyword>
<evidence type="ECO:0000256" key="1">
    <source>
        <dbReference type="ARBA" id="ARBA00004115"/>
    </source>
</evidence>
<feature type="region of interest" description="Disordered" evidence="11">
    <location>
        <begin position="1015"/>
        <end position="1036"/>
    </location>
</feature>
<dbReference type="InterPro" id="IPR010513">
    <property type="entry name" value="KEN_dom"/>
</dbReference>
<feature type="compositionally biased region" description="Polar residues" evidence="11">
    <location>
        <begin position="549"/>
        <end position="576"/>
    </location>
</feature>
<evidence type="ECO:0000259" key="12">
    <source>
        <dbReference type="PROSITE" id="PS50011"/>
    </source>
</evidence>
<keyword evidence="3" id="KW-0723">Serine/threonine-protein kinase</keyword>
<evidence type="ECO:0000256" key="5">
    <source>
        <dbReference type="ARBA" id="ARBA00022692"/>
    </source>
</evidence>
<dbReference type="GO" id="GO:1990604">
    <property type="term" value="C:IRE1-TRAF2-ASK1 complex"/>
    <property type="evidence" value="ECO:0007669"/>
    <property type="project" value="TreeGrafter"/>
</dbReference>
<evidence type="ECO:0000256" key="3">
    <source>
        <dbReference type="ARBA" id="ARBA00022527"/>
    </source>
</evidence>
<dbReference type="InterPro" id="IPR000719">
    <property type="entry name" value="Prot_kinase_dom"/>
</dbReference>
<evidence type="ECO:0000313" key="15">
    <source>
        <dbReference type="Proteomes" id="UP001177744"/>
    </source>
</evidence>
<dbReference type="InterPro" id="IPR011009">
    <property type="entry name" value="Kinase-like_dom_sf"/>
</dbReference>
<dbReference type="InterPro" id="IPR011047">
    <property type="entry name" value="Quinoprotein_ADH-like_sf"/>
</dbReference>
<proteinExistence type="predicted"/>
<dbReference type="SMART" id="SM00564">
    <property type="entry name" value="PQQ"/>
    <property type="match status" value="4"/>
</dbReference>
<dbReference type="InterPro" id="IPR015943">
    <property type="entry name" value="WD40/YVTN_repeat-like_dom_sf"/>
</dbReference>
<dbReference type="PROSITE" id="PS00108">
    <property type="entry name" value="PROTEIN_KINASE_ST"/>
    <property type="match status" value="1"/>
</dbReference>
<dbReference type="InterPro" id="IPR018391">
    <property type="entry name" value="PQQ_b-propeller_rpt"/>
</dbReference>
<dbReference type="Pfam" id="PF06479">
    <property type="entry name" value="Ribonuc_2-5A"/>
    <property type="match status" value="1"/>
</dbReference>
<dbReference type="CDD" id="cd13982">
    <property type="entry name" value="STKc_IRE1"/>
    <property type="match status" value="1"/>
</dbReference>
<evidence type="ECO:0000256" key="9">
    <source>
        <dbReference type="ARBA" id="ARBA00022989"/>
    </source>
</evidence>
<keyword evidence="6" id="KW-0547">Nucleotide-binding</keyword>
<dbReference type="InterPro" id="IPR008271">
    <property type="entry name" value="Ser/Thr_kinase_AS"/>
</dbReference>
<feature type="domain" description="KEN" evidence="13">
    <location>
        <begin position="857"/>
        <end position="1011"/>
    </location>
</feature>
<feature type="region of interest" description="Disordered" evidence="11">
    <location>
        <begin position="1"/>
        <end position="37"/>
    </location>
</feature>
<dbReference type="Gene3D" id="2.130.10.10">
    <property type="entry name" value="YVTN repeat-like/Quinoprotein amine dehydrogenase"/>
    <property type="match status" value="1"/>
</dbReference>
<feature type="region of interest" description="Disordered" evidence="11">
    <location>
        <begin position="536"/>
        <end position="581"/>
    </location>
</feature>
<dbReference type="GO" id="GO:0005524">
    <property type="term" value="F:ATP binding"/>
    <property type="evidence" value="ECO:0007669"/>
    <property type="project" value="UniProtKB-KW"/>
</dbReference>
<evidence type="ECO:0000256" key="2">
    <source>
        <dbReference type="ARBA" id="ARBA00012513"/>
    </source>
</evidence>
<comment type="subcellular location">
    <subcellularLocation>
        <location evidence="1">Endoplasmic reticulum membrane</location>
        <topology evidence="1">Single-pass type I membrane protein</topology>
    </subcellularLocation>
</comment>
<gene>
    <name evidence="14" type="ORF">QTO34_013168</name>
</gene>
<evidence type="ECO:0000256" key="10">
    <source>
        <dbReference type="ARBA" id="ARBA00023136"/>
    </source>
</evidence>
<dbReference type="Gene3D" id="3.30.200.20">
    <property type="entry name" value="Phosphorylase Kinase, domain 1"/>
    <property type="match status" value="1"/>
</dbReference>
<dbReference type="GO" id="GO:0070059">
    <property type="term" value="P:intrinsic apoptotic signaling pathway in response to endoplasmic reticulum stress"/>
    <property type="evidence" value="ECO:0007669"/>
    <property type="project" value="TreeGrafter"/>
</dbReference>
<dbReference type="SUPFAM" id="SSF56112">
    <property type="entry name" value="Protein kinase-like (PK-like)"/>
    <property type="match status" value="1"/>
</dbReference>
<keyword evidence="8" id="KW-0067">ATP-binding</keyword>
<dbReference type="SMART" id="SM00580">
    <property type="entry name" value="PUG"/>
    <property type="match status" value="1"/>
</dbReference>
<name>A0AA40I7S2_CNENI</name>
<dbReference type="CDD" id="cd10422">
    <property type="entry name" value="RNase_Ire1"/>
    <property type="match status" value="1"/>
</dbReference>
<evidence type="ECO:0000256" key="7">
    <source>
        <dbReference type="ARBA" id="ARBA00022777"/>
    </source>
</evidence>
<dbReference type="FunFam" id="3.30.200.20:FF:000077">
    <property type="entry name" value="Putative Serine/threonine-protein kinase/endoribonuclease IRE1"/>
    <property type="match status" value="1"/>
</dbReference>
<dbReference type="GO" id="GO:0004674">
    <property type="term" value="F:protein serine/threonine kinase activity"/>
    <property type="evidence" value="ECO:0007669"/>
    <property type="project" value="UniProtKB-KW"/>
</dbReference>
<comment type="caution">
    <text evidence="14">The sequence shown here is derived from an EMBL/GenBank/DDBJ whole genome shotgun (WGS) entry which is preliminary data.</text>
</comment>
<dbReference type="GO" id="GO:0006397">
    <property type="term" value="P:mRNA processing"/>
    <property type="evidence" value="ECO:0007669"/>
    <property type="project" value="InterPro"/>
</dbReference>
<dbReference type="EC" id="2.7.11.1" evidence="2"/>
<dbReference type="EMBL" id="JAULJE010000003">
    <property type="protein sequence ID" value="KAK1344471.1"/>
    <property type="molecule type" value="Genomic_DNA"/>
</dbReference>
<feature type="domain" description="Protein kinase" evidence="12">
    <location>
        <begin position="593"/>
        <end position="854"/>
    </location>
</feature>
<evidence type="ECO:0000256" key="6">
    <source>
        <dbReference type="ARBA" id="ARBA00022741"/>
    </source>
</evidence>
<dbReference type="GO" id="GO:0036498">
    <property type="term" value="P:IRE1-mediated unfolded protein response"/>
    <property type="evidence" value="ECO:0007669"/>
    <property type="project" value="TreeGrafter"/>
</dbReference>
<evidence type="ECO:0000259" key="13">
    <source>
        <dbReference type="PROSITE" id="PS51392"/>
    </source>
</evidence>
<sequence>MREKRQANRQPIGPLDQPEAQPGPGRGGAGAELSGLEPREVLPLATCAAHALPSCASPSPHKGPDPRAGEPPAVSTLDGSLHALSKQTGDVKWTLRDDPIIQGPMYVTETAFLSDPADGSLYTLGTQKQQGLMKLPFTIPELVHASPCRSSDGVFYTGKQLSSSSLWGRPGTRDGDLGPVGPAGCRRNPLPAILRAGTLSASTGRKQDAWFVVDPESGETQMTLTTESTSTPRLYIGRTQYTVTMQDPQAPGQRWNTTYRRYSAPPMDNSPGKYMSHLASCGMGLLLTVDPGSGAVLWTQDLGVPVMGIYTWHQDSLHQLPHLTLARDTLHFLALRWGHIRLPASRPQNTATHFSVLDIQLLMTLYIGKDEAGFYVSKALVHTGVALVPRGLTLASMDGPTTDEVTLQVSGEREGSPSTAVRYPSGSVALPSQWLLIGHHEPPPVLHTTMLRVHPPPGVELLKLDPPRACRPQPYYWSLSREEPWDLELHPEENTADLYLGLGPQDLLVASLTAVLLGGWILFFMRQQQQLAEKQQQALLAPAGPPPTSQGALPQLPGTTPQDQKMLQSPSEQTQPLEDPEAEQLTVVGKISFNPKDVLGRGAGGTFVFRGQFEGRAVAVKRLLRECFGLVRREVQLLQESDRHPNVLRYFCTERGPQFYYIALELCPASLQEYVENPELDCWGLEPETALQHLMSGLAHLHSLHIVHRDLKPTNVLITGPESQGRGRVVLSDFGLCKKLAAGRCSFSLRSGVPGTEGWMAPELLQLPPPDSPTSAVDIFSAGCVFYYVLSSGSHPFGESLYRQANILAGAPCLAHLEEEAHDKVAARSLVEAMLSPRPQARPSAGQVLAHPFFWSRAKQLQFFQDVSDWLEKESEQGPLVTALEAGGSAVVRGNWHRHITVPLQTGRGGARGGGLDGEPNGDRLAQTSPPTDLRRFRSYKGTSVRDLLRAMRNKKHHYRELPGEVRQTLGQVPDSFVQYFTDRFPRLLLHTHHAMRSCASESLFLPYYPPAPGTREPCPGAAGSGGRPAEEPGLG</sequence>
<keyword evidence="10" id="KW-0472">Membrane</keyword>
<dbReference type="Gene3D" id="1.10.510.10">
    <property type="entry name" value="Transferase(Phosphotransferase) domain 1"/>
    <property type="match status" value="1"/>
</dbReference>
<organism evidence="14 15">
    <name type="scientific">Cnephaeus nilssonii</name>
    <name type="common">Northern bat</name>
    <name type="synonym">Eptesicus nilssonii</name>
    <dbReference type="NCBI Taxonomy" id="3371016"/>
    <lineage>
        <taxon>Eukaryota</taxon>
        <taxon>Metazoa</taxon>
        <taxon>Chordata</taxon>
        <taxon>Craniata</taxon>
        <taxon>Vertebrata</taxon>
        <taxon>Euteleostomi</taxon>
        <taxon>Mammalia</taxon>
        <taxon>Eutheria</taxon>
        <taxon>Laurasiatheria</taxon>
        <taxon>Chiroptera</taxon>
        <taxon>Yangochiroptera</taxon>
        <taxon>Vespertilionidae</taxon>
        <taxon>Cnephaeus</taxon>
    </lineage>
</organism>
<reference evidence="14" key="1">
    <citation type="submission" date="2023-06" db="EMBL/GenBank/DDBJ databases">
        <title>Reference genome for the Northern bat (Eptesicus nilssonii), a most northern bat species.</title>
        <authorList>
            <person name="Laine V.N."/>
            <person name="Pulliainen A.T."/>
            <person name="Lilley T.M."/>
        </authorList>
    </citation>
    <scope>NUCLEOTIDE SEQUENCE</scope>
    <source>
        <strain evidence="14">BLF_Eptnil</strain>
        <tissue evidence="14">Kidney</tissue>
    </source>
</reference>
<dbReference type="SUPFAM" id="SSF50998">
    <property type="entry name" value="Quinoprotein alcohol dehydrogenase-like"/>
    <property type="match status" value="1"/>
</dbReference>
<dbReference type="PANTHER" id="PTHR13954:SF15">
    <property type="entry name" value="SERINE_THREONINE-PROTEIN KINASE_ENDORIBONUCLEASE IRE2"/>
    <property type="match status" value="1"/>
</dbReference>
<feature type="compositionally biased region" description="Gly residues" evidence="11">
    <location>
        <begin position="907"/>
        <end position="917"/>
    </location>
</feature>
<evidence type="ECO:0000256" key="11">
    <source>
        <dbReference type="SAM" id="MobiDB-lite"/>
    </source>
</evidence>
<dbReference type="PROSITE" id="PS51392">
    <property type="entry name" value="KEN"/>
    <property type="match status" value="1"/>
</dbReference>
<dbReference type="PROSITE" id="PS50011">
    <property type="entry name" value="PROTEIN_KINASE_DOM"/>
    <property type="match status" value="1"/>
</dbReference>
<dbReference type="Pfam" id="PF00069">
    <property type="entry name" value="Pkinase"/>
    <property type="match status" value="1"/>
</dbReference>
<dbReference type="GO" id="GO:0004521">
    <property type="term" value="F:RNA endonuclease activity"/>
    <property type="evidence" value="ECO:0007669"/>
    <property type="project" value="InterPro"/>
</dbReference>
<protein>
    <recommendedName>
        <fullName evidence="2">non-specific serine/threonine protein kinase</fullName>
        <ecNumber evidence="2">2.7.11.1</ecNumber>
    </recommendedName>
</protein>
<dbReference type="Gene3D" id="1.20.1440.180">
    <property type="entry name" value="KEN domain"/>
    <property type="match status" value="1"/>
</dbReference>
<dbReference type="PANTHER" id="PTHR13954">
    <property type="entry name" value="IRE1-RELATED"/>
    <property type="match status" value="1"/>
</dbReference>
<dbReference type="AlphaFoldDB" id="A0AA40I7S2"/>
<dbReference type="SMART" id="SM00220">
    <property type="entry name" value="S_TKc"/>
    <property type="match status" value="1"/>
</dbReference>
<evidence type="ECO:0000256" key="4">
    <source>
        <dbReference type="ARBA" id="ARBA00022679"/>
    </source>
</evidence>
<dbReference type="GO" id="GO:0051082">
    <property type="term" value="F:unfolded protein binding"/>
    <property type="evidence" value="ECO:0007669"/>
    <property type="project" value="TreeGrafter"/>
</dbReference>
<accession>A0AA40I7S2</accession>
<dbReference type="InterPro" id="IPR038357">
    <property type="entry name" value="KEN_sf"/>
</dbReference>
<keyword evidence="7" id="KW-0418">Kinase</keyword>
<keyword evidence="15" id="KW-1185">Reference proteome</keyword>
<keyword evidence="4" id="KW-0808">Transferase</keyword>
<dbReference type="FunFam" id="1.10.510.10:FF:000215">
    <property type="entry name" value="serine/threonine-protein kinase/endoribonuclease IRE1 isoform X1"/>
    <property type="match status" value="1"/>
</dbReference>
<feature type="region of interest" description="Disordered" evidence="11">
    <location>
        <begin position="56"/>
        <end position="77"/>
    </location>
</feature>